<dbReference type="Proteomes" id="UP001595476">
    <property type="component" value="Unassembled WGS sequence"/>
</dbReference>
<keyword evidence="3 6" id="KW-1133">Transmembrane helix</keyword>
<feature type="domain" description="Lipopolysaccharide assembly protein A" evidence="7">
    <location>
        <begin position="27"/>
        <end position="89"/>
    </location>
</feature>
<evidence type="ECO:0000313" key="9">
    <source>
        <dbReference type="Proteomes" id="UP001595476"/>
    </source>
</evidence>
<feature type="transmembrane region" description="Helical" evidence="6">
    <location>
        <begin position="45"/>
        <end position="70"/>
    </location>
</feature>
<protein>
    <submittedName>
        <fullName evidence="8">LapA family protein</fullName>
    </submittedName>
</protein>
<comment type="caution">
    <text evidence="8">The sequence shown here is derived from an EMBL/GenBank/DDBJ whole genome shotgun (WGS) entry which is preliminary data.</text>
</comment>
<feature type="transmembrane region" description="Helical" evidence="6">
    <location>
        <begin position="7"/>
        <end position="25"/>
    </location>
</feature>
<keyword evidence="2 6" id="KW-0812">Transmembrane</keyword>
<keyword evidence="4 6" id="KW-0472">Membrane</keyword>
<dbReference type="InterPro" id="IPR010445">
    <property type="entry name" value="LapA_dom"/>
</dbReference>
<accession>A0ABV7HII9</accession>
<keyword evidence="1" id="KW-1003">Cell membrane</keyword>
<keyword evidence="9" id="KW-1185">Reference proteome</keyword>
<sequence>MRFFKPVFFILLMAFVFITGAVFVGDNPDIVDVRFYRWQLSGISLPLLLLAIFSIGLLVGAFATAIRVLTLQSKLALVKRQLKLVEKERDKLRLLGLKE</sequence>
<evidence type="ECO:0000256" key="6">
    <source>
        <dbReference type="SAM" id="Phobius"/>
    </source>
</evidence>
<evidence type="ECO:0000313" key="8">
    <source>
        <dbReference type="EMBL" id="MFC3151182.1"/>
    </source>
</evidence>
<name>A0ABV7HII9_9GAMM</name>
<reference evidence="9" key="1">
    <citation type="journal article" date="2019" name="Int. J. Syst. Evol. Microbiol.">
        <title>The Global Catalogue of Microorganisms (GCM) 10K type strain sequencing project: providing services to taxonomists for standard genome sequencing and annotation.</title>
        <authorList>
            <consortium name="The Broad Institute Genomics Platform"/>
            <consortium name="The Broad Institute Genome Sequencing Center for Infectious Disease"/>
            <person name="Wu L."/>
            <person name="Ma J."/>
        </authorList>
    </citation>
    <scope>NUCLEOTIDE SEQUENCE [LARGE SCALE GENOMIC DNA]</scope>
    <source>
        <strain evidence="9">KCTC 52438</strain>
    </source>
</reference>
<evidence type="ECO:0000256" key="3">
    <source>
        <dbReference type="ARBA" id="ARBA00022989"/>
    </source>
</evidence>
<evidence type="ECO:0000256" key="5">
    <source>
        <dbReference type="SAM" id="Coils"/>
    </source>
</evidence>
<evidence type="ECO:0000256" key="4">
    <source>
        <dbReference type="ARBA" id="ARBA00023136"/>
    </source>
</evidence>
<evidence type="ECO:0000259" key="7">
    <source>
        <dbReference type="Pfam" id="PF06305"/>
    </source>
</evidence>
<gene>
    <name evidence="8" type="ORF">ACFOEK_09105</name>
</gene>
<feature type="coiled-coil region" evidence="5">
    <location>
        <begin position="68"/>
        <end position="95"/>
    </location>
</feature>
<dbReference type="EMBL" id="JBHRSZ010000004">
    <property type="protein sequence ID" value="MFC3151182.1"/>
    <property type="molecule type" value="Genomic_DNA"/>
</dbReference>
<dbReference type="RefSeq" id="WP_386719470.1">
    <property type="nucleotide sequence ID" value="NZ_JBHRSZ010000004.1"/>
</dbReference>
<evidence type="ECO:0000256" key="1">
    <source>
        <dbReference type="ARBA" id="ARBA00022475"/>
    </source>
</evidence>
<dbReference type="Pfam" id="PF06305">
    <property type="entry name" value="LapA_dom"/>
    <property type="match status" value="1"/>
</dbReference>
<evidence type="ECO:0000256" key="2">
    <source>
        <dbReference type="ARBA" id="ARBA00022692"/>
    </source>
</evidence>
<proteinExistence type="predicted"/>
<keyword evidence="5" id="KW-0175">Coiled coil</keyword>
<organism evidence="8 9">
    <name type="scientific">Litoribrevibacter euphylliae</name>
    <dbReference type="NCBI Taxonomy" id="1834034"/>
    <lineage>
        <taxon>Bacteria</taxon>
        <taxon>Pseudomonadati</taxon>
        <taxon>Pseudomonadota</taxon>
        <taxon>Gammaproteobacteria</taxon>
        <taxon>Oceanospirillales</taxon>
        <taxon>Oceanospirillaceae</taxon>
        <taxon>Litoribrevibacter</taxon>
    </lineage>
</organism>